<organism evidence="4">
    <name type="scientific">marine sediment metagenome</name>
    <dbReference type="NCBI Taxonomy" id="412755"/>
    <lineage>
        <taxon>unclassified sequences</taxon>
        <taxon>metagenomes</taxon>
        <taxon>ecological metagenomes</taxon>
    </lineage>
</organism>
<reference evidence="4" key="1">
    <citation type="journal article" date="2014" name="Front. Microbiol.">
        <title>High frequency of phylogenetically diverse reductive dehalogenase-homologous genes in deep subseafloor sedimentary metagenomes.</title>
        <authorList>
            <person name="Kawai M."/>
            <person name="Futagami T."/>
            <person name="Toyoda A."/>
            <person name="Takaki Y."/>
            <person name="Nishi S."/>
            <person name="Hori S."/>
            <person name="Arai W."/>
            <person name="Tsubouchi T."/>
            <person name="Morono Y."/>
            <person name="Uchiyama I."/>
            <person name="Ito T."/>
            <person name="Fujiyama A."/>
            <person name="Inagaki F."/>
            <person name="Takami H."/>
        </authorList>
    </citation>
    <scope>NUCLEOTIDE SEQUENCE</scope>
    <source>
        <strain evidence="4">Expedition CK06-06</strain>
    </source>
</reference>
<keyword evidence="2" id="KW-0456">Lyase</keyword>
<dbReference type="PANTHER" id="PTHR43351:SF2">
    <property type="entry name" value="L(+)-TARTRATE DEHYDRATASE SUBUNIT BETA-RELATED"/>
    <property type="match status" value="1"/>
</dbReference>
<evidence type="ECO:0000313" key="4">
    <source>
        <dbReference type="EMBL" id="GAG68555.1"/>
    </source>
</evidence>
<gene>
    <name evidence="4" type="ORF">S01H4_10863</name>
</gene>
<feature type="domain" description="Fe-S hydro-lyase tartrate dehydratase beta-type catalytic" evidence="3">
    <location>
        <begin position="5"/>
        <end position="85"/>
    </location>
</feature>
<sequence length="85" mass="9377">MSRTFRLKTPFSERDLEKLNIGDKILLSGLIFTARDAAHKLLKKQIDEGKKTPFNLKGSVIFYAGPTPSKPGNPIGSIGPTTSYR</sequence>
<comment type="similarity">
    <text evidence="1">Belongs to the class-I fumarase family.</text>
</comment>
<dbReference type="AlphaFoldDB" id="X0ZFY7"/>
<dbReference type="InterPro" id="IPR036660">
    <property type="entry name" value="Fe-S_hydroAse_TtdB_cat_sf"/>
</dbReference>
<dbReference type="SUPFAM" id="SSF117457">
    <property type="entry name" value="FumA C-terminal domain-like"/>
    <property type="match status" value="1"/>
</dbReference>
<dbReference type="InterPro" id="IPR004647">
    <property type="entry name" value="Fe-S_hydro-lyase_TtdB-typ_cat"/>
</dbReference>
<dbReference type="GO" id="GO:0016836">
    <property type="term" value="F:hydro-lyase activity"/>
    <property type="evidence" value="ECO:0007669"/>
    <property type="project" value="InterPro"/>
</dbReference>
<dbReference type="Pfam" id="PF05683">
    <property type="entry name" value="Fumerase_C"/>
    <property type="match status" value="1"/>
</dbReference>
<proteinExistence type="inferred from homology"/>
<comment type="caution">
    <text evidence="4">The sequence shown here is derived from an EMBL/GenBank/DDBJ whole genome shotgun (WGS) entry which is preliminary data.</text>
</comment>
<evidence type="ECO:0000256" key="2">
    <source>
        <dbReference type="ARBA" id="ARBA00023239"/>
    </source>
</evidence>
<dbReference type="EMBL" id="BART01004251">
    <property type="protein sequence ID" value="GAG68555.1"/>
    <property type="molecule type" value="Genomic_DNA"/>
</dbReference>
<evidence type="ECO:0000256" key="1">
    <source>
        <dbReference type="ARBA" id="ARBA00008876"/>
    </source>
</evidence>
<dbReference type="Gene3D" id="3.20.130.10">
    <property type="entry name" value="Fe-S hydro-lyase, tartrate dehydratase beta-type, catalytic domain"/>
    <property type="match status" value="1"/>
</dbReference>
<evidence type="ECO:0000259" key="3">
    <source>
        <dbReference type="Pfam" id="PF05683"/>
    </source>
</evidence>
<protein>
    <recommendedName>
        <fullName evidence="3">Fe-S hydro-lyase tartrate dehydratase beta-type catalytic domain-containing protein</fullName>
    </recommendedName>
</protein>
<feature type="non-terminal residue" evidence="4">
    <location>
        <position position="85"/>
    </location>
</feature>
<dbReference type="PANTHER" id="PTHR43351">
    <property type="entry name" value="L(+)-TARTRATE DEHYDRATASE SUBUNIT BETA"/>
    <property type="match status" value="1"/>
</dbReference>
<name>X0ZFY7_9ZZZZ</name>
<accession>X0ZFY7</accession>